<dbReference type="AlphaFoldDB" id="A0A1J0VUF8"/>
<evidence type="ECO:0000313" key="2">
    <source>
        <dbReference type="Proteomes" id="UP000183810"/>
    </source>
</evidence>
<dbReference type="Proteomes" id="UP000183810">
    <property type="component" value="Chromosome"/>
</dbReference>
<dbReference type="EMBL" id="CP018082">
    <property type="protein sequence ID" value="APE35649.1"/>
    <property type="molecule type" value="Genomic_DNA"/>
</dbReference>
<keyword evidence="2" id="KW-1185">Reference proteome</keyword>
<protein>
    <submittedName>
        <fullName evidence="1">Uncharacterized protein</fullName>
    </submittedName>
</protein>
<reference evidence="1" key="1">
    <citation type="submission" date="2016-11" db="EMBL/GenBank/DDBJ databases">
        <authorList>
            <person name="Jaros S."/>
            <person name="Januszkiewicz K."/>
            <person name="Wedrychowicz H."/>
        </authorList>
    </citation>
    <scope>NUCLEOTIDE SEQUENCE [LARGE SCALE GENOMIC DNA]</scope>
    <source>
        <strain evidence="1">Y48</strain>
    </source>
</reference>
<accession>A0A1J0VUF8</accession>
<sequence length="123" mass="12897">MTGVLLVLAVTALGLSGCGDDSGYQTQEPQPSEPTISQETVNDLCGILDAQKGTWKAIGPPVARVAFLGSVRLWTVRDGVASAAIAYDPHIVDTVTERACPEVRTATLVVLDQPDMKTAIAGF</sequence>
<proteinExistence type="predicted"/>
<gene>
    <name evidence="1" type="ORF">BOX37_18735</name>
</gene>
<dbReference type="KEGG" id="nsl:BOX37_18735"/>
<name>A0A1J0VUF8_9NOCA</name>
<organism evidence="1 2">
    <name type="scientific">Nocardia mangyaensis</name>
    <dbReference type="NCBI Taxonomy" id="2213200"/>
    <lineage>
        <taxon>Bacteria</taxon>
        <taxon>Bacillati</taxon>
        <taxon>Actinomycetota</taxon>
        <taxon>Actinomycetes</taxon>
        <taxon>Mycobacteriales</taxon>
        <taxon>Nocardiaceae</taxon>
        <taxon>Nocardia</taxon>
    </lineage>
</organism>
<evidence type="ECO:0000313" key="1">
    <source>
        <dbReference type="EMBL" id="APE35649.1"/>
    </source>
</evidence>